<comment type="caution">
    <text evidence="1">The sequence shown here is derived from an EMBL/GenBank/DDBJ whole genome shotgun (WGS) entry which is preliminary data.</text>
</comment>
<dbReference type="EMBL" id="JAMPKK010000002">
    <property type="protein sequence ID" value="MEP0863167.1"/>
    <property type="molecule type" value="Genomic_DNA"/>
</dbReference>
<protein>
    <submittedName>
        <fullName evidence="1">Uncharacterized protein</fullName>
    </submittedName>
</protein>
<proteinExistence type="predicted"/>
<dbReference type="RefSeq" id="WP_190427845.1">
    <property type="nucleotide sequence ID" value="NZ_JAMPKK010000002.1"/>
</dbReference>
<accession>A0ABV0JKF6</accession>
<gene>
    <name evidence="1" type="ORF">NDI37_01635</name>
</gene>
<keyword evidence="2" id="KW-1185">Reference proteome</keyword>
<dbReference type="Proteomes" id="UP001442494">
    <property type="component" value="Unassembled WGS sequence"/>
</dbReference>
<evidence type="ECO:0000313" key="1">
    <source>
        <dbReference type="EMBL" id="MEP0863167.1"/>
    </source>
</evidence>
<evidence type="ECO:0000313" key="2">
    <source>
        <dbReference type="Proteomes" id="UP001442494"/>
    </source>
</evidence>
<reference evidence="1 2" key="1">
    <citation type="submission" date="2022-04" db="EMBL/GenBank/DDBJ databases">
        <title>Positive selection, recombination, and allopatry shape intraspecific diversity of widespread and dominant cyanobacteria.</title>
        <authorList>
            <person name="Wei J."/>
            <person name="Shu W."/>
            <person name="Hu C."/>
        </authorList>
    </citation>
    <scope>NUCLEOTIDE SEQUENCE [LARGE SCALE GENOMIC DNA]</scope>
    <source>
        <strain evidence="1 2">GB2-A5</strain>
    </source>
</reference>
<sequence length="50" mass="5576">MTVKALESVADETGYLSAADGYTRLHITSDRKPRSVDGLLPRSRRGWERG</sequence>
<organism evidence="1 2">
    <name type="scientific">Funiculus sociatus GB2-A5</name>
    <dbReference type="NCBI Taxonomy" id="2933946"/>
    <lineage>
        <taxon>Bacteria</taxon>
        <taxon>Bacillati</taxon>
        <taxon>Cyanobacteriota</taxon>
        <taxon>Cyanophyceae</taxon>
        <taxon>Coleofasciculales</taxon>
        <taxon>Coleofasciculaceae</taxon>
        <taxon>Funiculus</taxon>
    </lineage>
</organism>
<name>A0ABV0JKF6_9CYAN</name>